<protein>
    <submittedName>
        <fullName evidence="1">5-nitroimidazole antibiotic resistance protein</fullName>
    </submittedName>
</protein>
<dbReference type="AlphaFoldDB" id="A0A087AHT1"/>
<dbReference type="InterPro" id="IPR012349">
    <property type="entry name" value="Split_barrel_FMN-bd"/>
</dbReference>
<reference evidence="1 2" key="1">
    <citation type="submission" date="2014-03" db="EMBL/GenBank/DDBJ databases">
        <title>Genomics of Bifidobacteria.</title>
        <authorList>
            <person name="Ventura M."/>
            <person name="Milani C."/>
            <person name="Lugli G.A."/>
        </authorList>
    </citation>
    <scope>NUCLEOTIDE SEQUENCE [LARGE SCALE GENOMIC DNA]</scope>
    <source>
        <strain evidence="1 2">LMG 10738</strain>
    </source>
</reference>
<name>A0A087AHT1_9BIFI</name>
<dbReference type="Gene3D" id="2.30.110.10">
    <property type="entry name" value="Electron Transport, Fmn-binding Protein, Chain A"/>
    <property type="match status" value="1"/>
</dbReference>
<dbReference type="InterPro" id="IPR024747">
    <property type="entry name" value="Pyridox_Oxase-rel"/>
</dbReference>
<dbReference type="EMBL" id="JGYV01000030">
    <property type="protein sequence ID" value="KFI58331.1"/>
    <property type="molecule type" value="Genomic_DNA"/>
</dbReference>
<evidence type="ECO:0000313" key="1">
    <source>
        <dbReference type="EMBL" id="KFI58331.1"/>
    </source>
</evidence>
<comment type="caution">
    <text evidence="1">The sequence shown here is derived from an EMBL/GenBank/DDBJ whole genome shotgun (WGS) entry which is preliminary data.</text>
</comment>
<dbReference type="PANTHER" id="PTHR34071">
    <property type="entry name" value="5-NITROIMIDAZOLE ANTIBIOTICS RESISTANCE PROTEIN, NIMA-FAMILY-RELATED PROTEIN-RELATED"/>
    <property type="match status" value="1"/>
</dbReference>
<organism evidence="1 2">
    <name type="scientific">Bifidobacterium cuniculi</name>
    <dbReference type="NCBI Taxonomy" id="1688"/>
    <lineage>
        <taxon>Bacteria</taxon>
        <taxon>Bacillati</taxon>
        <taxon>Actinomycetota</taxon>
        <taxon>Actinomycetes</taxon>
        <taxon>Bifidobacteriales</taxon>
        <taxon>Bifidobacteriaceae</taxon>
        <taxon>Bifidobacterium</taxon>
    </lineage>
</organism>
<dbReference type="Pfam" id="PF12900">
    <property type="entry name" value="Pyridox_ox_2"/>
    <property type="match status" value="1"/>
</dbReference>
<evidence type="ECO:0000313" key="2">
    <source>
        <dbReference type="Proteomes" id="UP000029067"/>
    </source>
</evidence>
<accession>A0A087AHT1</accession>
<proteinExistence type="predicted"/>
<keyword evidence="2" id="KW-1185">Reference proteome</keyword>
<dbReference type="Proteomes" id="UP000029067">
    <property type="component" value="Unassembled WGS sequence"/>
</dbReference>
<dbReference type="RefSeq" id="WP_051921049.1">
    <property type="nucleotide sequence ID" value="NZ_JGYV01000030.1"/>
</dbReference>
<dbReference type="PANTHER" id="PTHR34071:SF2">
    <property type="entry name" value="FLAVIN-NUCLEOTIDE-BINDING PROTEIN"/>
    <property type="match status" value="1"/>
</dbReference>
<gene>
    <name evidence="1" type="ORF">BCUN_1932</name>
</gene>
<sequence>MSTYDPTAVRPAPRPMRRADREVLEASQIADILEHSQVVHVSYEDGEGQTVIPVHFAYEYRPEAPNRYDRDGRGRRGTVVLYMYSAREGRKMDAIAAADNALPVAFEMECDQMIYAGRTPCASTTAFRSIVGTGTAMLIEDPAEKTRVLDMLTNRLVGQPFDRPEAARAVAVWKIESDSFTAKHHPMLQA</sequence>
<dbReference type="eggNOG" id="COG3467">
    <property type="taxonomic scope" value="Bacteria"/>
</dbReference>
<dbReference type="SUPFAM" id="SSF50475">
    <property type="entry name" value="FMN-binding split barrel"/>
    <property type="match status" value="1"/>
</dbReference>